<evidence type="ECO:0000256" key="3">
    <source>
        <dbReference type="ARBA" id="ARBA00022729"/>
    </source>
</evidence>
<comment type="similarity">
    <text evidence="1">Belongs to the peptidase C40 family.</text>
</comment>
<organism evidence="10 11">
    <name type="scientific">Arthrobacter cheniae</name>
    <dbReference type="NCBI Taxonomy" id="1258888"/>
    <lineage>
        <taxon>Bacteria</taxon>
        <taxon>Bacillati</taxon>
        <taxon>Actinomycetota</taxon>
        <taxon>Actinomycetes</taxon>
        <taxon>Micrococcales</taxon>
        <taxon>Micrococcaceae</taxon>
        <taxon>Arthrobacter</taxon>
    </lineage>
</organism>
<evidence type="ECO:0000313" key="10">
    <source>
        <dbReference type="EMBL" id="RJT76915.1"/>
    </source>
</evidence>
<name>A0A3A5M8G6_9MICC</name>
<evidence type="ECO:0000256" key="6">
    <source>
        <dbReference type="ARBA" id="ARBA00022807"/>
    </source>
</evidence>
<feature type="region of interest" description="Disordered" evidence="7">
    <location>
        <begin position="1"/>
        <end position="27"/>
    </location>
</feature>
<dbReference type="SUPFAM" id="SSF54106">
    <property type="entry name" value="LysM domain"/>
    <property type="match status" value="1"/>
</dbReference>
<dbReference type="Gene3D" id="3.90.1720.10">
    <property type="entry name" value="endopeptidase domain like (from Nostoc punctiforme)"/>
    <property type="match status" value="1"/>
</dbReference>
<keyword evidence="4" id="KW-0677">Repeat</keyword>
<dbReference type="InterPro" id="IPR000064">
    <property type="entry name" value="NLP_P60_dom"/>
</dbReference>
<feature type="domain" description="LysM" evidence="8">
    <location>
        <begin position="86"/>
        <end position="130"/>
    </location>
</feature>
<dbReference type="GO" id="GO:0008234">
    <property type="term" value="F:cysteine-type peptidase activity"/>
    <property type="evidence" value="ECO:0007669"/>
    <property type="project" value="UniProtKB-KW"/>
</dbReference>
<evidence type="ECO:0000256" key="7">
    <source>
        <dbReference type="SAM" id="MobiDB-lite"/>
    </source>
</evidence>
<gene>
    <name evidence="10" type="ORF">D6T63_15730</name>
</gene>
<keyword evidence="6" id="KW-0788">Thiol protease</keyword>
<protein>
    <submittedName>
        <fullName evidence="10">LysM peptidoglycan-binding domain-containing protein</fullName>
    </submittedName>
</protein>
<feature type="domain" description="NlpC/P60" evidence="9">
    <location>
        <begin position="147"/>
        <end position="286"/>
    </location>
</feature>
<dbReference type="CDD" id="cd00118">
    <property type="entry name" value="LysM"/>
    <property type="match status" value="1"/>
</dbReference>
<dbReference type="InterPro" id="IPR038765">
    <property type="entry name" value="Papain-like_cys_pep_sf"/>
</dbReference>
<dbReference type="GO" id="GO:0006508">
    <property type="term" value="P:proteolysis"/>
    <property type="evidence" value="ECO:0007669"/>
    <property type="project" value="UniProtKB-KW"/>
</dbReference>
<accession>A0A3A5M8G6</accession>
<comment type="caution">
    <text evidence="10">The sequence shown here is derived from an EMBL/GenBank/DDBJ whole genome shotgun (WGS) entry which is preliminary data.</text>
</comment>
<evidence type="ECO:0000256" key="5">
    <source>
        <dbReference type="ARBA" id="ARBA00022801"/>
    </source>
</evidence>
<evidence type="ECO:0000256" key="2">
    <source>
        <dbReference type="ARBA" id="ARBA00022670"/>
    </source>
</evidence>
<dbReference type="PROSITE" id="PS51782">
    <property type="entry name" value="LYSM"/>
    <property type="match status" value="1"/>
</dbReference>
<keyword evidence="5" id="KW-0378">Hydrolase</keyword>
<evidence type="ECO:0000256" key="4">
    <source>
        <dbReference type="ARBA" id="ARBA00022737"/>
    </source>
</evidence>
<evidence type="ECO:0000259" key="9">
    <source>
        <dbReference type="PROSITE" id="PS51935"/>
    </source>
</evidence>
<dbReference type="Proteomes" id="UP000272560">
    <property type="component" value="Unassembled WGS sequence"/>
</dbReference>
<dbReference type="Pfam" id="PF00877">
    <property type="entry name" value="NLPC_P60"/>
    <property type="match status" value="1"/>
</dbReference>
<evidence type="ECO:0000256" key="1">
    <source>
        <dbReference type="ARBA" id="ARBA00007074"/>
    </source>
</evidence>
<sequence>MSQSKTRGRHRADTSDRTLVSSKTMSQGARMGRQATVIIAGSGLLLSMAAPAQASATSSGTYSETAALESPFSLPSGAVSTSAAGSVYTVQPGDTLGLISAQNQVNLETLLAANNLTISSIIYPGDSIKLTASSAGAPAEQPQQYSSARIQAQVQSGISVQSATIAPIGQGSETASTSINQAILGSAKAQLGAIQDCTVLGEVALRAAGIQGVGDESPESLMSYATQVSDPQPGDFVYYADGGMGYSHNAVYLGGGRAIHSGWNGNQTIEESVNVGSGPIYYRVNG</sequence>
<dbReference type="OrthoDB" id="5177647at2"/>
<evidence type="ECO:0000259" key="8">
    <source>
        <dbReference type="PROSITE" id="PS51782"/>
    </source>
</evidence>
<dbReference type="AlphaFoldDB" id="A0A3A5M8G6"/>
<dbReference type="EMBL" id="QZVT01000010">
    <property type="protein sequence ID" value="RJT76915.1"/>
    <property type="molecule type" value="Genomic_DNA"/>
</dbReference>
<dbReference type="Gene3D" id="3.10.350.10">
    <property type="entry name" value="LysM domain"/>
    <property type="match status" value="1"/>
</dbReference>
<keyword evidence="11" id="KW-1185">Reference proteome</keyword>
<evidence type="ECO:0000313" key="11">
    <source>
        <dbReference type="Proteomes" id="UP000272560"/>
    </source>
</evidence>
<keyword evidence="2" id="KW-0645">Protease</keyword>
<dbReference type="InterPro" id="IPR036779">
    <property type="entry name" value="LysM_dom_sf"/>
</dbReference>
<dbReference type="Pfam" id="PF01476">
    <property type="entry name" value="LysM"/>
    <property type="match status" value="1"/>
</dbReference>
<dbReference type="SMART" id="SM00257">
    <property type="entry name" value="LysM"/>
    <property type="match status" value="1"/>
</dbReference>
<dbReference type="InterPro" id="IPR018392">
    <property type="entry name" value="LysM"/>
</dbReference>
<dbReference type="SUPFAM" id="SSF54001">
    <property type="entry name" value="Cysteine proteinases"/>
    <property type="match status" value="1"/>
</dbReference>
<feature type="compositionally biased region" description="Polar residues" evidence="7">
    <location>
        <begin position="17"/>
        <end position="27"/>
    </location>
</feature>
<reference evidence="10 11" key="1">
    <citation type="submission" date="2018-09" db="EMBL/GenBank/DDBJ databases">
        <title>Novel species of Arthrobacter.</title>
        <authorList>
            <person name="Liu Q."/>
            <person name="Xin Y.-H."/>
        </authorList>
    </citation>
    <scope>NUCLEOTIDE SEQUENCE [LARGE SCALE GENOMIC DNA]</scope>
    <source>
        <strain evidence="10 11">Hz2</strain>
    </source>
</reference>
<proteinExistence type="inferred from homology"/>
<keyword evidence="3" id="KW-0732">Signal</keyword>
<feature type="compositionally biased region" description="Basic residues" evidence="7">
    <location>
        <begin position="1"/>
        <end position="10"/>
    </location>
</feature>
<dbReference type="PROSITE" id="PS51935">
    <property type="entry name" value="NLPC_P60"/>
    <property type="match status" value="1"/>
</dbReference>